<evidence type="ECO:0000259" key="2">
    <source>
        <dbReference type="Pfam" id="PF05199"/>
    </source>
</evidence>
<dbReference type="GeneID" id="5980203"/>
<dbReference type="InterPro" id="IPR053208">
    <property type="entry name" value="GMC_Oxidoreductase_CD"/>
</dbReference>
<dbReference type="InParanoid" id="Q0U590"/>
<protein>
    <recommendedName>
        <fullName evidence="2">Glucose-methanol-choline oxidoreductase C-terminal domain-containing protein</fullName>
    </recommendedName>
</protein>
<sequence>MAAEGNSTLSLIAPAGVTNVTGADLIKDFKTGSHYVGTAKMGAKGEAGVVVDTDTKVYGTSNLFVVDASMHPDLPTGNTQAIIMVAAEAAAARILKLGGGSTTPTQPKPSGAASSSIVAPRSKRLFTRGDTNRPICTLHSRCASSFLAS</sequence>
<dbReference type="Gene3D" id="3.50.50.60">
    <property type="entry name" value="FAD/NAD(P)-binding domain"/>
    <property type="match status" value="1"/>
</dbReference>
<name>Q0U590_PHANO</name>
<dbReference type="GO" id="GO:0016614">
    <property type="term" value="F:oxidoreductase activity, acting on CH-OH group of donors"/>
    <property type="evidence" value="ECO:0007669"/>
    <property type="project" value="InterPro"/>
</dbReference>
<evidence type="ECO:0000256" key="1">
    <source>
        <dbReference type="SAM" id="MobiDB-lite"/>
    </source>
</evidence>
<dbReference type="PANTHER" id="PTHR47190:SF4">
    <property type="entry name" value="DEHYDROGENASE, PUTATIVE-RELATED"/>
    <property type="match status" value="1"/>
</dbReference>
<gene>
    <name evidence="3" type="ORF">SNOG_13074</name>
</gene>
<dbReference type="eggNOG" id="ENOG502RVU9">
    <property type="taxonomic scope" value="Eukaryota"/>
</dbReference>
<dbReference type="PANTHER" id="PTHR47190">
    <property type="entry name" value="DEHYDROGENASE, PUTATIVE-RELATED"/>
    <property type="match status" value="1"/>
</dbReference>
<feature type="region of interest" description="Disordered" evidence="1">
    <location>
        <begin position="98"/>
        <end position="117"/>
    </location>
</feature>
<dbReference type="SUPFAM" id="SSF51905">
    <property type="entry name" value="FAD/NAD(P)-binding domain"/>
    <property type="match status" value="1"/>
</dbReference>
<dbReference type="Proteomes" id="UP000001055">
    <property type="component" value="Unassembled WGS sequence"/>
</dbReference>
<dbReference type="InterPro" id="IPR007867">
    <property type="entry name" value="GMC_OxRtase_C"/>
</dbReference>
<dbReference type="InterPro" id="IPR036188">
    <property type="entry name" value="FAD/NAD-bd_sf"/>
</dbReference>
<reference evidence="4" key="1">
    <citation type="journal article" date="2007" name="Plant Cell">
        <title>Dothideomycete-plant interactions illuminated by genome sequencing and EST analysis of the wheat pathogen Stagonospora nodorum.</title>
        <authorList>
            <person name="Hane J.K."/>
            <person name="Lowe R.G."/>
            <person name="Solomon P.S."/>
            <person name="Tan K.C."/>
            <person name="Schoch C.L."/>
            <person name="Spatafora J.W."/>
            <person name="Crous P.W."/>
            <person name="Kodira C."/>
            <person name="Birren B.W."/>
            <person name="Galagan J.E."/>
            <person name="Torriani S.F."/>
            <person name="McDonald B.A."/>
            <person name="Oliver R.P."/>
        </authorList>
    </citation>
    <scope>NUCLEOTIDE SEQUENCE [LARGE SCALE GENOMIC DNA]</scope>
    <source>
        <strain evidence="4">SN15 / ATCC MYA-4574 / FGSC 10173</strain>
    </source>
</reference>
<dbReference type="Pfam" id="PF05199">
    <property type="entry name" value="GMC_oxred_C"/>
    <property type="match status" value="1"/>
</dbReference>
<dbReference type="KEGG" id="pno:SNOG_13074"/>
<dbReference type="EMBL" id="CH445349">
    <property type="protein sequence ID" value="EAT79401.2"/>
    <property type="molecule type" value="Genomic_DNA"/>
</dbReference>
<proteinExistence type="predicted"/>
<evidence type="ECO:0000313" key="4">
    <source>
        <dbReference type="Proteomes" id="UP000001055"/>
    </source>
</evidence>
<accession>Q0U590</accession>
<feature type="domain" description="Glucose-methanol-choline oxidoreductase C-terminal" evidence="2">
    <location>
        <begin position="27"/>
        <end position="87"/>
    </location>
</feature>
<dbReference type="HOGENOM" id="CLU_1750363_0_0_1"/>
<organism evidence="3 4">
    <name type="scientific">Phaeosphaeria nodorum (strain SN15 / ATCC MYA-4574 / FGSC 10173)</name>
    <name type="common">Glume blotch fungus</name>
    <name type="synonym">Parastagonospora nodorum</name>
    <dbReference type="NCBI Taxonomy" id="321614"/>
    <lineage>
        <taxon>Eukaryota</taxon>
        <taxon>Fungi</taxon>
        <taxon>Dikarya</taxon>
        <taxon>Ascomycota</taxon>
        <taxon>Pezizomycotina</taxon>
        <taxon>Dothideomycetes</taxon>
        <taxon>Pleosporomycetidae</taxon>
        <taxon>Pleosporales</taxon>
        <taxon>Pleosporineae</taxon>
        <taxon>Phaeosphaeriaceae</taxon>
        <taxon>Parastagonospora</taxon>
    </lineage>
</organism>
<dbReference type="VEuPathDB" id="FungiDB:JI435_130730"/>
<dbReference type="AlphaFoldDB" id="Q0U590"/>
<dbReference type="RefSeq" id="XP_001803288.1">
    <property type="nucleotide sequence ID" value="XM_001803236.1"/>
</dbReference>
<evidence type="ECO:0000313" key="3">
    <source>
        <dbReference type="EMBL" id="EAT79401.2"/>
    </source>
</evidence>